<feature type="compositionally biased region" description="Low complexity" evidence="6">
    <location>
        <begin position="203"/>
        <end position="213"/>
    </location>
</feature>
<feature type="compositionally biased region" description="Polar residues" evidence="6">
    <location>
        <begin position="259"/>
        <end position="271"/>
    </location>
</feature>
<proteinExistence type="predicted"/>
<accession>A0ABQ7GAG5</accession>
<feature type="compositionally biased region" description="Basic residues" evidence="6">
    <location>
        <begin position="79"/>
        <end position="89"/>
    </location>
</feature>
<dbReference type="InterPro" id="IPR044808">
    <property type="entry name" value="ERF_plant"/>
</dbReference>
<dbReference type="SMART" id="SM00380">
    <property type="entry name" value="AP2"/>
    <property type="match status" value="1"/>
</dbReference>
<gene>
    <name evidence="8" type="ORF">DUNSADRAFT_12912</name>
</gene>
<dbReference type="Gene3D" id="3.30.730.10">
    <property type="entry name" value="AP2/ERF domain"/>
    <property type="match status" value="1"/>
</dbReference>
<feature type="region of interest" description="Disordered" evidence="6">
    <location>
        <begin position="166"/>
        <end position="271"/>
    </location>
</feature>
<keyword evidence="2" id="KW-0805">Transcription regulation</keyword>
<dbReference type="PRINTS" id="PR00367">
    <property type="entry name" value="ETHRSPELEMNT"/>
</dbReference>
<dbReference type="PANTHER" id="PTHR31190:SF374">
    <property type="entry name" value="AP2_ERF DOMAIN-CONTAINING PROTEIN"/>
    <property type="match status" value="1"/>
</dbReference>
<feature type="region of interest" description="Disordered" evidence="6">
    <location>
        <begin position="1"/>
        <end position="130"/>
    </location>
</feature>
<dbReference type="Proteomes" id="UP000815325">
    <property type="component" value="Unassembled WGS sequence"/>
</dbReference>
<reference evidence="8" key="1">
    <citation type="submission" date="2017-08" db="EMBL/GenBank/DDBJ databases">
        <authorList>
            <person name="Polle J.E."/>
            <person name="Barry K."/>
            <person name="Cushman J."/>
            <person name="Schmutz J."/>
            <person name="Tran D."/>
            <person name="Hathwaick L.T."/>
            <person name="Yim W.C."/>
            <person name="Jenkins J."/>
            <person name="Mckie-Krisberg Z.M."/>
            <person name="Prochnik S."/>
            <person name="Lindquist E."/>
            <person name="Dockter R.B."/>
            <person name="Adam C."/>
            <person name="Molina H."/>
            <person name="Bunkerborg J."/>
            <person name="Jin E."/>
            <person name="Buchheim M."/>
            <person name="Magnuson J."/>
        </authorList>
    </citation>
    <scope>NUCLEOTIDE SEQUENCE</scope>
    <source>
        <strain evidence="8">CCAP 19/18</strain>
    </source>
</reference>
<protein>
    <recommendedName>
        <fullName evidence="7">AP2/ERF domain-containing protein</fullName>
    </recommendedName>
</protein>
<dbReference type="SUPFAM" id="SSF54171">
    <property type="entry name" value="DNA-binding domain"/>
    <property type="match status" value="1"/>
</dbReference>
<evidence type="ECO:0000259" key="7">
    <source>
        <dbReference type="PROSITE" id="PS51032"/>
    </source>
</evidence>
<feature type="compositionally biased region" description="Basic and acidic residues" evidence="6">
    <location>
        <begin position="9"/>
        <end position="27"/>
    </location>
</feature>
<evidence type="ECO:0000256" key="4">
    <source>
        <dbReference type="ARBA" id="ARBA00023163"/>
    </source>
</evidence>
<comment type="caution">
    <text evidence="8">The sequence shown here is derived from an EMBL/GenBank/DDBJ whole genome shotgun (WGS) entry which is preliminary data.</text>
</comment>
<dbReference type="InterPro" id="IPR001471">
    <property type="entry name" value="AP2/ERF_dom"/>
</dbReference>
<organism evidence="8 9">
    <name type="scientific">Dunaliella salina</name>
    <name type="common">Green alga</name>
    <name type="synonym">Protococcus salinus</name>
    <dbReference type="NCBI Taxonomy" id="3046"/>
    <lineage>
        <taxon>Eukaryota</taxon>
        <taxon>Viridiplantae</taxon>
        <taxon>Chlorophyta</taxon>
        <taxon>core chlorophytes</taxon>
        <taxon>Chlorophyceae</taxon>
        <taxon>CS clade</taxon>
        <taxon>Chlamydomonadales</taxon>
        <taxon>Dunaliellaceae</taxon>
        <taxon>Dunaliella</taxon>
    </lineage>
</organism>
<keyword evidence="3" id="KW-0238">DNA-binding</keyword>
<evidence type="ECO:0000256" key="3">
    <source>
        <dbReference type="ARBA" id="ARBA00023125"/>
    </source>
</evidence>
<evidence type="ECO:0000256" key="5">
    <source>
        <dbReference type="ARBA" id="ARBA00023242"/>
    </source>
</evidence>
<dbReference type="EMBL" id="MU069935">
    <property type="protein sequence ID" value="KAF5831600.1"/>
    <property type="molecule type" value="Genomic_DNA"/>
</dbReference>
<dbReference type="PANTHER" id="PTHR31190">
    <property type="entry name" value="DNA-BINDING DOMAIN"/>
    <property type="match status" value="1"/>
</dbReference>
<name>A0ABQ7GAG5_DUNSA</name>
<sequence>MPTPPSPNDPHDPTDPNGFNEHEHRQQSQEQQQPVLPGGQHPQSRRTASRNAAALLASAAADLDGDEASASDSSETGKKRGASKGKARKPSANPPGNCAHPPPGGHLTGAVPPDQIKAKGPNKTYRGIRQRPWGKWAAEIRDPTAGARRWLGTFDTAEEAARAYDAASRQIRGPAAKCNFPLPGETGAGRGTGARPDAKKVPAAANAAAAAAAQGTGLQGSHAPGPGVHGCAQKRARRTPPPQQQQQQCFAPGGPGLETSWSLLSDSFSQD</sequence>
<evidence type="ECO:0000313" key="9">
    <source>
        <dbReference type="Proteomes" id="UP000815325"/>
    </source>
</evidence>
<feature type="domain" description="AP2/ERF" evidence="7">
    <location>
        <begin position="124"/>
        <end position="181"/>
    </location>
</feature>
<keyword evidence="4" id="KW-0804">Transcription</keyword>
<evidence type="ECO:0000313" key="8">
    <source>
        <dbReference type="EMBL" id="KAF5831600.1"/>
    </source>
</evidence>
<feature type="compositionally biased region" description="Low complexity" evidence="6">
    <location>
        <begin position="49"/>
        <end position="62"/>
    </location>
</feature>
<evidence type="ECO:0000256" key="2">
    <source>
        <dbReference type="ARBA" id="ARBA00023015"/>
    </source>
</evidence>
<keyword evidence="9" id="KW-1185">Reference proteome</keyword>
<dbReference type="InterPro" id="IPR016177">
    <property type="entry name" value="DNA-bd_dom_sf"/>
</dbReference>
<dbReference type="InterPro" id="IPR036955">
    <property type="entry name" value="AP2/ERF_dom_sf"/>
</dbReference>
<evidence type="ECO:0000256" key="6">
    <source>
        <dbReference type="SAM" id="MobiDB-lite"/>
    </source>
</evidence>
<dbReference type="Pfam" id="PF00847">
    <property type="entry name" value="AP2"/>
    <property type="match status" value="1"/>
</dbReference>
<evidence type="ECO:0000256" key="1">
    <source>
        <dbReference type="ARBA" id="ARBA00004123"/>
    </source>
</evidence>
<dbReference type="PROSITE" id="PS51032">
    <property type="entry name" value="AP2_ERF"/>
    <property type="match status" value="1"/>
</dbReference>
<keyword evidence="5" id="KW-0539">Nucleus</keyword>
<comment type="subcellular location">
    <subcellularLocation>
        <location evidence="1">Nucleus</location>
    </subcellularLocation>
</comment>
<dbReference type="CDD" id="cd00018">
    <property type="entry name" value="AP2"/>
    <property type="match status" value="1"/>
</dbReference>